<keyword evidence="1" id="KW-0472">Membrane</keyword>
<dbReference type="EMBL" id="JBHRZO010000002">
    <property type="protein sequence ID" value="MFC3847063.1"/>
    <property type="molecule type" value="Genomic_DNA"/>
</dbReference>
<evidence type="ECO:0000256" key="1">
    <source>
        <dbReference type="SAM" id="Phobius"/>
    </source>
</evidence>
<keyword evidence="1" id="KW-0812">Transmembrane</keyword>
<keyword evidence="3" id="KW-1185">Reference proteome</keyword>
<evidence type="ECO:0000313" key="3">
    <source>
        <dbReference type="Proteomes" id="UP001595783"/>
    </source>
</evidence>
<organism evidence="2 3">
    <name type="scientific">Helicobacter baculiformis</name>
    <dbReference type="NCBI Taxonomy" id="427351"/>
    <lineage>
        <taxon>Bacteria</taxon>
        <taxon>Pseudomonadati</taxon>
        <taxon>Campylobacterota</taxon>
        <taxon>Epsilonproteobacteria</taxon>
        <taxon>Campylobacterales</taxon>
        <taxon>Helicobacteraceae</taxon>
        <taxon>Helicobacter</taxon>
    </lineage>
</organism>
<accession>A0ABV7ZGV2</accession>
<reference evidence="3" key="1">
    <citation type="journal article" date="2019" name="Int. J. Syst. Evol. Microbiol.">
        <title>The Global Catalogue of Microorganisms (GCM) 10K type strain sequencing project: providing services to taxonomists for standard genome sequencing and annotation.</title>
        <authorList>
            <consortium name="The Broad Institute Genomics Platform"/>
            <consortium name="The Broad Institute Genome Sequencing Center for Infectious Disease"/>
            <person name="Wu L."/>
            <person name="Ma J."/>
        </authorList>
    </citation>
    <scope>NUCLEOTIDE SEQUENCE [LARGE SCALE GENOMIC DNA]</scope>
    <source>
        <strain evidence="3">CCUG 53816</strain>
    </source>
</reference>
<name>A0ABV7ZGV2_9HELI</name>
<feature type="transmembrane region" description="Helical" evidence="1">
    <location>
        <begin position="27"/>
        <end position="45"/>
    </location>
</feature>
<proteinExistence type="predicted"/>
<keyword evidence="1" id="KW-1133">Transmembrane helix</keyword>
<sequence>MDTGTEEVQQENRYDSNLAFERLVRDSLFFLIFVVVAGLSVRLLVWEYVDEFRVHHGEELRKELVATHKQNSFLAALQNYSAFKQESAIRLAHLSYQASANQLNQLLNQYFNHIQIQAKTEDRQTQDRIIHEILYIKAHANSLNDLYAFLDGMRKINAYIQIALPINITKQKQIFALEFRVHIEYQSGDL</sequence>
<evidence type="ECO:0008006" key="4">
    <source>
        <dbReference type="Google" id="ProtNLM"/>
    </source>
</evidence>
<gene>
    <name evidence="2" type="ORF">ACFOPX_00735</name>
</gene>
<dbReference type="RefSeq" id="WP_104752165.1">
    <property type="nucleotide sequence ID" value="NZ_FZMF01000015.1"/>
</dbReference>
<comment type="caution">
    <text evidence="2">The sequence shown here is derived from an EMBL/GenBank/DDBJ whole genome shotgun (WGS) entry which is preliminary data.</text>
</comment>
<protein>
    <recommendedName>
        <fullName evidence="4">Periplasmic protein</fullName>
    </recommendedName>
</protein>
<dbReference type="Proteomes" id="UP001595783">
    <property type="component" value="Unassembled WGS sequence"/>
</dbReference>
<evidence type="ECO:0000313" key="2">
    <source>
        <dbReference type="EMBL" id="MFC3847063.1"/>
    </source>
</evidence>